<accession>A0A7Z2VG04</accession>
<dbReference type="RefSeq" id="WP_169278787.1">
    <property type="nucleotide sequence ID" value="NZ_CP051680.1"/>
</dbReference>
<evidence type="ECO:0000256" key="1">
    <source>
        <dbReference type="SAM" id="Phobius"/>
    </source>
</evidence>
<keyword evidence="1" id="KW-0812">Transmembrane</keyword>
<dbReference type="EMBL" id="CP051680">
    <property type="protein sequence ID" value="QJD82488.1"/>
    <property type="molecule type" value="Genomic_DNA"/>
</dbReference>
<dbReference type="AlphaFoldDB" id="A0A7Z2VG04"/>
<protein>
    <submittedName>
        <fullName evidence="2">Uncharacterized protein</fullName>
    </submittedName>
</protein>
<dbReference type="Proteomes" id="UP000502248">
    <property type="component" value="Chromosome"/>
</dbReference>
<keyword evidence="3" id="KW-1185">Reference proteome</keyword>
<sequence length="99" mass="11473">MEGERNKLKWIVSGVLFGPFAFLISFFMWSSLASLFGIDSNDKATYGMMVIMMIFVPAGVIILLMLRKKKNAALFLMSMTITENTLYQAFVRWWEQSDW</sequence>
<name>A0A7Z2VG04_9BACL</name>
<gene>
    <name evidence="2" type="ORF">HH215_04325</name>
</gene>
<feature type="transmembrane region" description="Helical" evidence="1">
    <location>
        <begin position="12"/>
        <end position="38"/>
    </location>
</feature>
<keyword evidence="1" id="KW-0472">Membrane</keyword>
<evidence type="ECO:0000313" key="2">
    <source>
        <dbReference type="EMBL" id="QJD82488.1"/>
    </source>
</evidence>
<organism evidence="2 3">
    <name type="scientific">Cohnella herbarum</name>
    <dbReference type="NCBI Taxonomy" id="2728023"/>
    <lineage>
        <taxon>Bacteria</taxon>
        <taxon>Bacillati</taxon>
        <taxon>Bacillota</taxon>
        <taxon>Bacilli</taxon>
        <taxon>Bacillales</taxon>
        <taxon>Paenibacillaceae</taxon>
        <taxon>Cohnella</taxon>
    </lineage>
</organism>
<keyword evidence="1" id="KW-1133">Transmembrane helix</keyword>
<reference evidence="2 3" key="1">
    <citation type="submission" date="2020-04" db="EMBL/GenBank/DDBJ databases">
        <title>Genome sequencing of novel species.</title>
        <authorList>
            <person name="Heo J."/>
            <person name="Kim S.-J."/>
            <person name="Kim J.-S."/>
            <person name="Hong S.-B."/>
            <person name="Kwon S.-W."/>
        </authorList>
    </citation>
    <scope>NUCLEOTIDE SEQUENCE [LARGE SCALE GENOMIC DNA]</scope>
    <source>
        <strain evidence="2 3">MFER-1</strain>
    </source>
</reference>
<evidence type="ECO:0000313" key="3">
    <source>
        <dbReference type="Proteomes" id="UP000502248"/>
    </source>
</evidence>
<proteinExistence type="predicted"/>
<dbReference type="KEGG" id="cheb:HH215_04325"/>
<feature type="transmembrane region" description="Helical" evidence="1">
    <location>
        <begin position="44"/>
        <end position="66"/>
    </location>
</feature>